<dbReference type="EMBL" id="CM042044">
    <property type="protein sequence ID" value="KAI3686405.1"/>
    <property type="molecule type" value="Genomic_DNA"/>
</dbReference>
<dbReference type="Proteomes" id="UP001056120">
    <property type="component" value="Linkage Group LG27"/>
</dbReference>
<sequence>MSRSCTRLWRCSNDPNKHLDYGDIHIDVVFSDGLGVGNDDGKQPPDTWGGGSILFSQHRTRMAGRRAVHLWGRALTGEDGSPNTGRTYILPSRDRCIDLKHPHISTPGFVYRSATKHFSLSPMQDLFGAGTETTSTSLEWALYELLRNPRTMKELQQEARKIGQGRSVIPEEDRQNALPKSRPQRCPTIARSSSTAHSP</sequence>
<name>A0ACB8YLQ5_9ASTR</name>
<accession>A0ACB8YLQ5</accession>
<proteinExistence type="predicted"/>
<comment type="caution">
    <text evidence="1">The sequence shown here is derived from an EMBL/GenBank/DDBJ whole genome shotgun (WGS) entry which is preliminary data.</text>
</comment>
<protein>
    <submittedName>
        <fullName evidence="1">Uncharacterized protein</fullName>
    </submittedName>
</protein>
<reference evidence="2" key="1">
    <citation type="journal article" date="2022" name="Mol. Ecol. Resour.">
        <title>The genomes of chicory, endive, great burdock and yacon provide insights into Asteraceae palaeo-polyploidization history and plant inulin production.</title>
        <authorList>
            <person name="Fan W."/>
            <person name="Wang S."/>
            <person name="Wang H."/>
            <person name="Wang A."/>
            <person name="Jiang F."/>
            <person name="Liu H."/>
            <person name="Zhao H."/>
            <person name="Xu D."/>
            <person name="Zhang Y."/>
        </authorList>
    </citation>
    <scope>NUCLEOTIDE SEQUENCE [LARGE SCALE GENOMIC DNA]</scope>
    <source>
        <strain evidence="2">cv. Yunnan</strain>
    </source>
</reference>
<evidence type="ECO:0000313" key="1">
    <source>
        <dbReference type="EMBL" id="KAI3686405.1"/>
    </source>
</evidence>
<organism evidence="1 2">
    <name type="scientific">Smallanthus sonchifolius</name>
    <dbReference type="NCBI Taxonomy" id="185202"/>
    <lineage>
        <taxon>Eukaryota</taxon>
        <taxon>Viridiplantae</taxon>
        <taxon>Streptophyta</taxon>
        <taxon>Embryophyta</taxon>
        <taxon>Tracheophyta</taxon>
        <taxon>Spermatophyta</taxon>
        <taxon>Magnoliopsida</taxon>
        <taxon>eudicotyledons</taxon>
        <taxon>Gunneridae</taxon>
        <taxon>Pentapetalae</taxon>
        <taxon>asterids</taxon>
        <taxon>campanulids</taxon>
        <taxon>Asterales</taxon>
        <taxon>Asteraceae</taxon>
        <taxon>Asteroideae</taxon>
        <taxon>Heliantheae alliance</taxon>
        <taxon>Millerieae</taxon>
        <taxon>Smallanthus</taxon>
    </lineage>
</organism>
<gene>
    <name evidence="1" type="ORF">L1987_80081</name>
</gene>
<evidence type="ECO:0000313" key="2">
    <source>
        <dbReference type="Proteomes" id="UP001056120"/>
    </source>
</evidence>
<keyword evidence="2" id="KW-1185">Reference proteome</keyword>
<reference evidence="1 2" key="2">
    <citation type="journal article" date="2022" name="Mol. Ecol. Resour.">
        <title>The genomes of chicory, endive, great burdock and yacon provide insights into Asteraceae paleo-polyploidization history and plant inulin production.</title>
        <authorList>
            <person name="Fan W."/>
            <person name="Wang S."/>
            <person name="Wang H."/>
            <person name="Wang A."/>
            <person name="Jiang F."/>
            <person name="Liu H."/>
            <person name="Zhao H."/>
            <person name="Xu D."/>
            <person name="Zhang Y."/>
        </authorList>
    </citation>
    <scope>NUCLEOTIDE SEQUENCE [LARGE SCALE GENOMIC DNA]</scope>
    <source>
        <strain evidence="2">cv. Yunnan</strain>
        <tissue evidence="1">Leaves</tissue>
    </source>
</reference>